<proteinExistence type="predicted"/>
<reference evidence="1 2" key="1">
    <citation type="submission" date="2018-01" db="EMBL/GenBank/DDBJ databases">
        <title>Saezia sanguinis gen. nov., sp. nov., in the order Burkholderiales isolated from human blood.</title>
        <authorList>
            <person name="Medina-Pascual M.J."/>
            <person name="Valdezate S."/>
            <person name="Monzon S."/>
            <person name="Cuesta I."/>
            <person name="Carrasco G."/>
            <person name="Villalon P."/>
            <person name="Saez-Nieto J.A."/>
        </authorList>
    </citation>
    <scope>NUCLEOTIDE SEQUENCE [LARGE SCALE GENOMIC DNA]</scope>
    <source>
        <strain evidence="1 2">CNM695-12</strain>
    </source>
</reference>
<name>A0A433SFK5_9BURK</name>
<dbReference type="Proteomes" id="UP000286947">
    <property type="component" value="Unassembled WGS sequence"/>
</dbReference>
<protein>
    <submittedName>
        <fullName evidence="1">Uncharacterized protein</fullName>
    </submittedName>
</protein>
<comment type="caution">
    <text evidence="1">The sequence shown here is derived from an EMBL/GenBank/DDBJ whole genome shotgun (WGS) entry which is preliminary data.</text>
</comment>
<keyword evidence="2" id="KW-1185">Reference proteome</keyword>
<evidence type="ECO:0000313" key="2">
    <source>
        <dbReference type="Proteomes" id="UP000286947"/>
    </source>
</evidence>
<dbReference type="EMBL" id="PQSP01000001">
    <property type="protein sequence ID" value="RUS67527.1"/>
    <property type="molecule type" value="Genomic_DNA"/>
</dbReference>
<gene>
    <name evidence="1" type="ORF">CUZ56_00001</name>
</gene>
<dbReference type="AlphaFoldDB" id="A0A433SFK5"/>
<accession>A0A433SFK5</accession>
<organism evidence="1 2">
    <name type="scientific">Saezia sanguinis</name>
    <dbReference type="NCBI Taxonomy" id="1965230"/>
    <lineage>
        <taxon>Bacteria</taxon>
        <taxon>Pseudomonadati</taxon>
        <taxon>Pseudomonadota</taxon>
        <taxon>Betaproteobacteria</taxon>
        <taxon>Burkholderiales</taxon>
        <taxon>Saeziaceae</taxon>
        <taxon>Saezia</taxon>
    </lineage>
</organism>
<evidence type="ECO:0000313" key="1">
    <source>
        <dbReference type="EMBL" id="RUS67527.1"/>
    </source>
</evidence>
<sequence length="113" mass="11239">MALCSSAELVVIPGVVAPQVNVGAFVLLWHPAAIDADAVAFYFAIGSGAGLVGLVVDAAGAIATIDAGNDVALLDEVCPDLYQAGADVGLLQAAEQFGFAISVVGSDPQGLVR</sequence>